<dbReference type="RefSeq" id="WP_218546012.1">
    <property type="nucleotide sequence ID" value="NZ_JAGSPD010000006.1"/>
</dbReference>
<dbReference type="Proteomes" id="UP001138894">
    <property type="component" value="Unassembled WGS sequence"/>
</dbReference>
<dbReference type="Pfam" id="PF08929">
    <property type="entry name" value="PoNi_C"/>
    <property type="match status" value="1"/>
</dbReference>
<reference evidence="3" key="1">
    <citation type="submission" date="2021-04" db="EMBL/GenBank/DDBJ databases">
        <authorList>
            <person name="Pira H."/>
            <person name="Risdian C."/>
            <person name="Wink J."/>
        </authorList>
    </citation>
    <scope>NUCLEOTIDE SEQUENCE</scope>
    <source>
        <strain evidence="3">WHY3</strain>
    </source>
</reference>
<sequence length="263" mass="31259">MVRDTIKDKDYFNDFIDRLKKSQEKRYEKFSKNSIKEDRIPIVKYDMSNNYLRMVIAKYSRGDNMFTNELLVDMLNAIKLLDESWYKNHSGIIPSQKNRGVFLKQYGQSNYIFLIDLLSISILSNIKLKDAIPIIKFIDNDGVKDFIFNFLISSLDENRKPMEKESYEEFFGINEMYGRLKTIIKETDKNTAEKELKYFLENEWYASFKNTPLYNQHNTPHNTYAGYWCFIAAAIVKIKGLDDSSFRDNKYYPKDMLSHEMQN</sequence>
<dbReference type="EMBL" id="JAGSPD010000006">
    <property type="protein sequence ID" value="MBV7269344.1"/>
    <property type="molecule type" value="Genomic_DNA"/>
</dbReference>
<gene>
    <name evidence="3" type="ORF">KCG49_09105</name>
</gene>
<evidence type="ECO:0000259" key="1">
    <source>
        <dbReference type="Pfam" id="PF08928"/>
    </source>
</evidence>
<comment type="caution">
    <text evidence="3">The sequence shown here is derived from an EMBL/GenBank/DDBJ whole genome shotgun (WGS) entry which is preliminary data.</text>
</comment>
<dbReference type="InterPro" id="IPR015024">
    <property type="entry name" value="PoNi_N"/>
</dbReference>
<keyword evidence="4" id="KW-1185">Reference proteome</keyword>
<name>A0A9X1F8M5_9FLAO</name>
<evidence type="ECO:0000259" key="2">
    <source>
        <dbReference type="Pfam" id="PF08929"/>
    </source>
</evidence>
<evidence type="ECO:0000313" key="4">
    <source>
        <dbReference type="Proteomes" id="UP001138894"/>
    </source>
</evidence>
<dbReference type="AlphaFoldDB" id="A0A9X1F8M5"/>
<feature type="domain" description="PoNi C-terminal" evidence="2">
    <location>
        <begin position="144"/>
        <end position="256"/>
    </location>
</feature>
<evidence type="ECO:0000313" key="3">
    <source>
        <dbReference type="EMBL" id="MBV7269344.1"/>
    </source>
</evidence>
<protein>
    <submittedName>
        <fullName evidence="3">DUF1911 domain-containing protein</fullName>
    </submittedName>
</protein>
<dbReference type="Pfam" id="PF08928">
    <property type="entry name" value="PoNi_N"/>
    <property type="match status" value="1"/>
</dbReference>
<proteinExistence type="predicted"/>
<accession>A0A9X1F8M5</accession>
<dbReference type="InterPro" id="IPR015025">
    <property type="entry name" value="PoNi_C"/>
</dbReference>
<organism evidence="3 4">
    <name type="scientific">Winogradskyella luteola</name>
    <dbReference type="NCBI Taxonomy" id="2828330"/>
    <lineage>
        <taxon>Bacteria</taxon>
        <taxon>Pseudomonadati</taxon>
        <taxon>Bacteroidota</taxon>
        <taxon>Flavobacteriia</taxon>
        <taxon>Flavobacteriales</taxon>
        <taxon>Flavobacteriaceae</taxon>
        <taxon>Winogradskyella</taxon>
    </lineage>
</organism>
<feature type="domain" description="PoNi N-terminal" evidence="1">
    <location>
        <begin position="3"/>
        <end position="128"/>
    </location>
</feature>